<proteinExistence type="predicted"/>
<dbReference type="EMBL" id="JTDY01003652">
    <property type="protein sequence ID" value="KOB69209.1"/>
    <property type="molecule type" value="Genomic_DNA"/>
</dbReference>
<sequence length="284" mass="32945">MSEKKKFDNSLKMMRLSLLYSGIKTNSTAFNKLIEVFVNSFLYYINMITLYTVIFGEIAWLIQGIQTGRNFSELTFVFPLITISVLSTVKSVNLYLNREIVCEIIDTLRDIHPEEESNDTLEQNRQKRTEEKITNESVTILNTVVNLLIGISGLVLIMFCLTPLITMGFDYFTKGETGILYPFVVEYWFDVHNTKLWPVLYLHQVIATVVVCTNLLASEIFFYATCAYIEMHFHILCHRFETLQLVSSRQLRKDLVSAVLKHQQLILFLGLKIKIDPARRFEVQ</sequence>
<dbReference type="InterPro" id="IPR004117">
    <property type="entry name" value="7tm6_olfct_rcpt"/>
</dbReference>
<feature type="transmembrane region" description="Helical" evidence="10">
    <location>
        <begin position="41"/>
        <end position="62"/>
    </location>
</feature>
<feature type="transmembrane region" description="Helical" evidence="10">
    <location>
        <begin position="144"/>
        <end position="165"/>
    </location>
</feature>
<evidence type="ECO:0000256" key="6">
    <source>
        <dbReference type="ARBA" id="ARBA00022989"/>
    </source>
</evidence>
<keyword evidence="6 10" id="KW-1133">Transmembrane helix</keyword>
<evidence type="ECO:0000256" key="5">
    <source>
        <dbReference type="ARBA" id="ARBA00022725"/>
    </source>
</evidence>
<keyword evidence="4 10" id="KW-0812">Transmembrane</keyword>
<dbReference type="GO" id="GO:0004984">
    <property type="term" value="F:olfactory receptor activity"/>
    <property type="evidence" value="ECO:0007669"/>
    <property type="project" value="InterPro"/>
</dbReference>
<evidence type="ECO:0000256" key="7">
    <source>
        <dbReference type="ARBA" id="ARBA00023136"/>
    </source>
</evidence>
<keyword evidence="2" id="KW-1003">Cell membrane</keyword>
<feature type="transmembrane region" description="Helical" evidence="10">
    <location>
        <begin position="74"/>
        <end position="96"/>
    </location>
</feature>
<dbReference type="PANTHER" id="PTHR21137">
    <property type="entry name" value="ODORANT RECEPTOR"/>
    <property type="match status" value="1"/>
</dbReference>
<keyword evidence="12" id="KW-1185">Reference proteome</keyword>
<dbReference type="PANTHER" id="PTHR21137:SF35">
    <property type="entry name" value="ODORANT RECEPTOR 19A-RELATED"/>
    <property type="match status" value="1"/>
</dbReference>
<evidence type="ECO:0000256" key="2">
    <source>
        <dbReference type="ARBA" id="ARBA00022475"/>
    </source>
</evidence>
<dbReference type="STRING" id="104452.A0A0L7L1S8"/>
<gene>
    <name evidence="11" type="ORF">OBRU01_13287</name>
</gene>
<evidence type="ECO:0000256" key="4">
    <source>
        <dbReference type="ARBA" id="ARBA00022692"/>
    </source>
</evidence>
<name>A0A0L7L1S8_OPEBR</name>
<keyword evidence="7 10" id="KW-0472">Membrane</keyword>
<evidence type="ECO:0000256" key="10">
    <source>
        <dbReference type="SAM" id="Phobius"/>
    </source>
</evidence>
<keyword evidence="9" id="KW-0807">Transducer</keyword>
<dbReference type="GO" id="GO:0005886">
    <property type="term" value="C:plasma membrane"/>
    <property type="evidence" value="ECO:0007669"/>
    <property type="project" value="UniProtKB-SubCell"/>
</dbReference>
<evidence type="ECO:0000256" key="8">
    <source>
        <dbReference type="ARBA" id="ARBA00023170"/>
    </source>
</evidence>
<keyword evidence="3" id="KW-0716">Sensory transduction</keyword>
<dbReference type="GO" id="GO:0005549">
    <property type="term" value="F:odorant binding"/>
    <property type="evidence" value="ECO:0007669"/>
    <property type="project" value="InterPro"/>
</dbReference>
<evidence type="ECO:0000256" key="9">
    <source>
        <dbReference type="ARBA" id="ARBA00023224"/>
    </source>
</evidence>
<accession>A0A0L7L1S8</accession>
<dbReference type="GO" id="GO:0007165">
    <property type="term" value="P:signal transduction"/>
    <property type="evidence" value="ECO:0007669"/>
    <property type="project" value="UniProtKB-KW"/>
</dbReference>
<evidence type="ECO:0000313" key="12">
    <source>
        <dbReference type="Proteomes" id="UP000037510"/>
    </source>
</evidence>
<evidence type="ECO:0000256" key="3">
    <source>
        <dbReference type="ARBA" id="ARBA00022606"/>
    </source>
</evidence>
<evidence type="ECO:0000313" key="11">
    <source>
        <dbReference type="EMBL" id="KOB69209.1"/>
    </source>
</evidence>
<comment type="caution">
    <text evidence="11">The sequence shown here is derived from an EMBL/GenBank/DDBJ whole genome shotgun (WGS) entry which is preliminary data.</text>
</comment>
<dbReference type="Proteomes" id="UP000037510">
    <property type="component" value="Unassembled WGS sequence"/>
</dbReference>
<comment type="subcellular location">
    <subcellularLocation>
        <location evidence="1">Cell membrane</location>
        <topology evidence="1">Multi-pass membrane protein</topology>
    </subcellularLocation>
</comment>
<dbReference type="AlphaFoldDB" id="A0A0L7L1S8"/>
<dbReference type="Pfam" id="PF02949">
    <property type="entry name" value="7tm_6"/>
    <property type="match status" value="1"/>
</dbReference>
<evidence type="ECO:0000256" key="1">
    <source>
        <dbReference type="ARBA" id="ARBA00004651"/>
    </source>
</evidence>
<keyword evidence="8 11" id="KW-0675">Receptor</keyword>
<protein>
    <submittedName>
        <fullName evidence="11">Odorant receptor</fullName>
    </submittedName>
</protein>
<keyword evidence="5" id="KW-0552">Olfaction</keyword>
<reference evidence="11 12" key="1">
    <citation type="journal article" date="2015" name="Genome Biol. Evol.">
        <title>The genome of winter moth (Operophtera brumata) provides a genomic perspective on sexual dimorphism and phenology.</title>
        <authorList>
            <person name="Derks M.F."/>
            <person name="Smit S."/>
            <person name="Salis L."/>
            <person name="Schijlen E."/>
            <person name="Bossers A."/>
            <person name="Mateman C."/>
            <person name="Pijl A.S."/>
            <person name="de Ridder D."/>
            <person name="Groenen M.A."/>
            <person name="Visser M.E."/>
            <person name="Megens H.J."/>
        </authorList>
    </citation>
    <scope>NUCLEOTIDE SEQUENCE [LARGE SCALE GENOMIC DNA]</scope>
    <source>
        <strain evidence="11">WM2013NL</strain>
        <tissue evidence="11">Head and thorax</tissue>
    </source>
</reference>
<organism evidence="11 12">
    <name type="scientific">Operophtera brumata</name>
    <name type="common">Winter moth</name>
    <name type="synonym">Phalaena brumata</name>
    <dbReference type="NCBI Taxonomy" id="104452"/>
    <lineage>
        <taxon>Eukaryota</taxon>
        <taxon>Metazoa</taxon>
        <taxon>Ecdysozoa</taxon>
        <taxon>Arthropoda</taxon>
        <taxon>Hexapoda</taxon>
        <taxon>Insecta</taxon>
        <taxon>Pterygota</taxon>
        <taxon>Neoptera</taxon>
        <taxon>Endopterygota</taxon>
        <taxon>Lepidoptera</taxon>
        <taxon>Glossata</taxon>
        <taxon>Ditrysia</taxon>
        <taxon>Geometroidea</taxon>
        <taxon>Geometridae</taxon>
        <taxon>Larentiinae</taxon>
        <taxon>Operophtera</taxon>
    </lineage>
</organism>